<protein>
    <submittedName>
        <fullName evidence="2">DUF6767 domain-containing protein</fullName>
    </submittedName>
</protein>
<proteinExistence type="predicted"/>
<feature type="region of interest" description="Disordered" evidence="1">
    <location>
        <begin position="28"/>
        <end position="47"/>
    </location>
</feature>
<sequence>MSGTVSSGGAAEQLLRASRNAHLLVVGSGTRQEDQPVTRPHATPVPKYPIRIGEPCTLCVPGASGPQDCGLVQLVFSDPGPQGELRLRRLAQGPDHSHE</sequence>
<evidence type="ECO:0000313" key="3">
    <source>
        <dbReference type="Proteomes" id="UP001183176"/>
    </source>
</evidence>
<dbReference type="Pfam" id="PF20555">
    <property type="entry name" value="DUF6767"/>
    <property type="match status" value="1"/>
</dbReference>
<comment type="caution">
    <text evidence="2">The sequence shown here is derived from an EMBL/GenBank/DDBJ whole genome shotgun (WGS) entry which is preliminary data.</text>
</comment>
<gene>
    <name evidence="2" type="ORF">RM423_09495</name>
</gene>
<organism evidence="2 3">
    <name type="scientific">Jatrophihabitans lederbergiae</name>
    <dbReference type="NCBI Taxonomy" id="3075547"/>
    <lineage>
        <taxon>Bacteria</taxon>
        <taxon>Bacillati</taxon>
        <taxon>Actinomycetota</taxon>
        <taxon>Actinomycetes</taxon>
        <taxon>Jatrophihabitantales</taxon>
        <taxon>Jatrophihabitantaceae</taxon>
        <taxon>Jatrophihabitans</taxon>
    </lineage>
</organism>
<keyword evidence="3" id="KW-1185">Reference proteome</keyword>
<dbReference type="Proteomes" id="UP001183176">
    <property type="component" value="Unassembled WGS sequence"/>
</dbReference>
<evidence type="ECO:0000256" key="1">
    <source>
        <dbReference type="SAM" id="MobiDB-lite"/>
    </source>
</evidence>
<name>A0ABU2J9F8_9ACTN</name>
<reference evidence="3" key="1">
    <citation type="submission" date="2023-07" db="EMBL/GenBank/DDBJ databases">
        <title>30 novel species of actinomycetes from the DSMZ collection.</title>
        <authorList>
            <person name="Nouioui I."/>
        </authorList>
    </citation>
    <scope>NUCLEOTIDE SEQUENCE [LARGE SCALE GENOMIC DNA]</scope>
    <source>
        <strain evidence="3">DSM 44399</strain>
    </source>
</reference>
<dbReference type="InterPro" id="IPR046658">
    <property type="entry name" value="DUF6767"/>
</dbReference>
<accession>A0ABU2J9F8</accession>
<dbReference type="RefSeq" id="WP_311422781.1">
    <property type="nucleotide sequence ID" value="NZ_JAVREH010000009.1"/>
</dbReference>
<dbReference type="EMBL" id="JAVREH010000009">
    <property type="protein sequence ID" value="MDT0261626.1"/>
    <property type="molecule type" value="Genomic_DNA"/>
</dbReference>
<evidence type="ECO:0000313" key="2">
    <source>
        <dbReference type="EMBL" id="MDT0261626.1"/>
    </source>
</evidence>